<sequence length="455" mass="50852">MSTLLIISSKEAFKVVRHWWRNNNSKATKIRRFEVKPLTTILFTIRNIGKNQRFLSPSFSSSNKRWKDLDMWIGKVGLVIGKLSSALDRGFIFDLIPTPQNDNGEPACSLVDVVKDDKNKGSKSKSSSSSSSSSFLLRCSLIRNGSPNMLVRVNLIGIPNLLGVSRMLFGGMYVVGIYIWVNDNSFKNSTLVLCQTLKQVAEAAPIPETDWNERLVVHISYSPTRWTCRNCMLTSNITPSSLKPCDLKMGRVLSSLQKFRCIYNFDLRLPICHESKLNIKTLSGILCDGIIVHARELRAMKAIVDENLVVEDEPCTSDGLHNVELIMPFMKDAFIEACSQKDHSGVLVFRGSVCSFSCLNSKEPISQALVDIKGDIIRSLQSRLDIICDEAEGATDPEADGSGEVSTESSTSKPVSQLLLHNLRETCNLLFPRRVFIPWLSDTYVCDYLQPSETL</sequence>
<evidence type="ECO:0000256" key="1">
    <source>
        <dbReference type="ARBA" id="ARBA00004370"/>
    </source>
</evidence>
<evidence type="ECO:0000313" key="7">
    <source>
        <dbReference type="Proteomes" id="UP001370490"/>
    </source>
</evidence>
<proteinExistence type="inferred from homology"/>
<keyword evidence="7" id="KW-1185">Reference proteome</keyword>
<keyword evidence="4" id="KW-1133">Transmembrane helix</keyword>
<dbReference type="InterPro" id="IPR029454">
    <property type="entry name" value="ODR-4-like"/>
</dbReference>
<dbReference type="Proteomes" id="UP001370490">
    <property type="component" value="Unassembled WGS sequence"/>
</dbReference>
<accession>A0AAN8VYD5</accession>
<evidence type="ECO:0000256" key="5">
    <source>
        <dbReference type="ARBA" id="ARBA00023136"/>
    </source>
</evidence>
<evidence type="ECO:0000256" key="2">
    <source>
        <dbReference type="ARBA" id="ARBA00010131"/>
    </source>
</evidence>
<evidence type="ECO:0000256" key="4">
    <source>
        <dbReference type="ARBA" id="ARBA00022989"/>
    </source>
</evidence>
<keyword evidence="3" id="KW-0812">Transmembrane</keyword>
<organism evidence="6 7">
    <name type="scientific">Dillenia turbinata</name>
    <dbReference type="NCBI Taxonomy" id="194707"/>
    <lineage>
        <taxon>Eukaryota</taxon>
        <taxon>Viridiplantae</taxon>
        <taxon>Streptophyta</taxon>
        <taxon>Embryophyta</taxon>
        <taxon>Tracheophyta</taxon>
        <taxon>Spermatophyta</taxon>
        <taxon>Magnoliopsida</taxon>
        <taxon>eudicotyledons</taxon>
        <taxon>Gunneridae</taxon>
        <taxon>Pentapetalae</taxon>
        <taxon>Dilleniales</taxon>
        <taxon>Dilleniaceae</taxon>
        <taxon>Dillenia</taxon>
    </lineage>
</organism>
<comment type="similarity">
    <text evidence="2">Belongs to the ODR-4 family.</text>
</comment>
<dbReference type="PANTHER" id="PTHR33966:SF1">
    <property type="entry name" value="PROTEIN ODR-4 HOMOLOG"/>
    <property type="match status" value="1"/>
</dbReference>
<dbReference type="GO" id="GO:0008104">
    <property type="term" value="P:intracellular protein localization"/>
    <property type="evidence" value="ECO:0007669"/>
    <property type="project" value="TreeGrafter"/>
</dbReference>
<keyword evidence="5" id="KW-0472">Membrane</keyword>
<dbReference type="AlphaFoldDB" id="A0AAN8VYD5"/>
<comment type="subcellular location">
    <subcellularLocation>
        <location evidence="1">Membrane</location>
    </subcellularLocation>
</comment>
<evidence type="ECO:0000256" key="3">
    <source>
        <dbReference type="ARBA" id="ARBA00022692"/>
    </source>
</evidence>
<protein>
    <submittedName>
        <fullName evidence="6">ODR-4-like</fullName>
    </submittedName>
</protein>
<comment type="caution">
    <text evidence="6">The sequence shown here is derived from an EMBL/GenBank/DDBJ whole genome shotgun (WGS) entry which is preliminary data.</text>
</comment>
<feature type="non-terminal residue" evidence="6">
    <location>
        <position position="455"/>
    </location>
</feature>
<evidence type="ECO:0000313" key="6">
    <source>
        <dbReference type="EMBL" id="KAK6938047.1"/>
    </source>
</evidence>
<dbReference type="Pfam" id="PF14778">
    <property type="entry name" value="ODR4-like"/>
    <property type="match status" value="1"/>
</dbReference>
<dbReference type="GO" id="GO:0012505">
    <property type="term" value="C:endomembrane system"/>
    <property type="evidence" value="ECO:0007669"/>
    <property type="project" value="TreeGrafter"/>
</dbReference>
<name>A0AAN8VYD5_9MAGN</name>
<dbReference type="GO" id="GO:0016020">
    <property type="term" value="C:membrane"/>
    <property type="evidence" value="ECO:0007669"/>
    <property type="project" value="UniProtKB-SubCell"/>
</dbReference>
<dbReference type="EMBL" id="JBAMMX010000006">
    <property type="protein sequence ID" value="KAK6938047.1"/>
    <property type="molecule type" value="Genomic_DNA"/>
</dbReference>
<reference evidence="6 7" key="1">
    <citation type="submission" date="2023-12" db="EMBL/GenBank/DDBJ databases">
        <title>A high-quality genome assembly for Dillenia turbinata (Dilleniales).</title>
        <authorList>
            <person name="Chanderbali A."/>
        </authorList>
    </citation>
    <scope>NUCLEOTIDE SEQUENCE [LARGE SCALE GENOMIC DNA]</scope>
    <source>
        <strain evidence="6">LSX21</strain>
        <tissue evidence="6">Leaf</tissue>
    </source>
</reference>
<dbReference type="PANTHER" id="PTHR33966">
    <property type="entry name" value="PROTEIN ODR-4 HOMOLOG"/>
    <property type="match status" value="1"/>
</dbReference>
<gene>
    <name evidence="6" type="ORF">RJ641_031555</name>
</gene>